<protein>
    <submittedName>
        <fullName evidence="10">Importin subunit beta-4 isoform X1</fullName>
    </submittedName>
</protein>
<evidence type="ECO:0000313" key="10">
    <source>
        <dbReference type="EMBL" id="KAJ6818237.1"/>
    </source>
</evidence>
<comment type="subcellular location">
    <subcellularLocation>
        <location evidence="2">Cytoplasm</location>
    </subcellularLocation>
    <subcellularLocation>
        <location evidence="1">Nucleus</location>
    </subcellularLocation>
</comment>
<evidence type="ECO:0000259" key="9">
    <source>
        <dbReference type="PROSITE" id="PS50166"/>
    </source>
</evidence>
<dbReference type="InterPro" id="IPR040122">
    <property type="entry name" value="Importin_beta"/>
</dbReference>
<proteinExistence type="predicted"/>
<evidence type="ECO:0000256" key="1">
    <source>
        <dbReference type="ARBA" id="ARBA00004123"/>
    </source>
</evidence>
<evidence type="ECO:0000256" key="3">
    <source>
        <dbReference type="ARBA" id="ARBA00022448"/>
    </source>
</evidence>
<reference evidence="10" key="1">
    <citation type="journal article" date="2023" name="GigaByte">
        <title>Genome assembly of the bearded iris, Iris pallida Lam.</title>
        <authorList>
            <person name="Bruccoleri R.E."/>
            <person name="Oakeley E.J."/>
            <person name="Faust A.M.E."/>
            <person name="Altorfer M."/>
            <person name="Dessus-Babus S."/>
            <person name="Burckhardt D."/>
            <person name="Oertli M."/>
            <person name="Naumann U."/>
            <person name="Petersen F."/>
            <person name="Wong J."/>
        </authorList>
    </citation>
    <scope>NUCLEOTIDE SEQUENCE</scope>
    <source>
        <strain evidence="10">GSM-AAB239-AS_SAM_17_03QT</strain>
    </source>
</reference>
<dbReference type="GO" id="GO:0031267">
    <property type="term" value="F:small GTPase binding"/>
    <property type="evidence" value="ECO:0007669"/>
    <property type="project" value="InterPro"/>
</dbReference>
<dbReference type="PANTHER" id="PTHR10527">
    <property type="entry name" value="IMPORTIN BETA"/>
    <property type="match status" value="1"/>
</dbReference>
<dbReference type="AlphaFoldDB" id="A0AAX6FP98"/>
<dbReference type="Proteomes" id="UP001140949">
    <property type="component" value="Unassembled WGS sequence"/>
</dbReference>
<evidence type="ECO:0000256" key="5">
    <source>
        <dbReference type="ARBA" id="ARBA00022737"/>
    </source>
</evidence>
<feature type="repeat" description="HEAT" evidence="8">
    <location>
        <begin position="421"/>
        <end position="459"/>
    </location>
</feature>
<name>A0AAX6FP98_IRIPA</name>
<keyword evidence="7" id="KW-0539">Nucleus</keyword>
<feature type="domain" description="Importin N-terminal" evidence="9">
    <location>
        <begin position="23"/>
        <end position="89"/>
    </location>
</feature>
<organism evidence="10 11">
    <name type="scientific">Iris pallida</name>
    <name type="common">Sweet iris</name>
    <dbReference type="NCBI Taxonomy" id="29817"/>
    <lineage>
        <taxon>Eukaryota</taxon>
        <taxon>Viridiplantae</taxon>
        <taxon>Streptophyta</taxon>
        <taxon>Embryophyta</taxon>
        <taxon>Tracheophyta</taxon>
        <taxon>Spermatophyta</taxon>
        <taxon>Magnoliopsida</taxon>
        <taxon>Liliopsida</taxon>
        <taxon>Asparagales</taxon>
        <taxon>Iridaceae</taxon>
        <taxon>Iridoideae</taxon>
        <taxon>Irideae</taxon>
        <taxon>Iris</taxon>
    </lineage>
</organism>
<keyword evidence="3" id="KW-0813">Transport</keyword>
<dbReference type="Pfam" id="PF25780">
    <property type="entry name" value="TPR_IPO5"/>
    <property type="match status" value="1"/>
</dbReference>
<dbReference type="SUPFAM" id="SSF48371">
    <property type="entry name" value="ARM repeat"/>
    <property type="match status" value="1"/>
</dbReference>
<evidence type="ECO:0000313" key="11">
    <source>
        <dbReference type="Proteomes" id="UP001140949"/>
    </source>
</evidence>
<evidence type="ECO:0000256" key="4">
    <source>
        <dbReference type="ARBA" id="ARBA00022490"/>
    </source>
</evidence>
<dbReference type="InterPro" id="IPR016024">
    <property type="entry name" value="ARM-type_fold"/>
</dbReference>
<dbReference type="GO" id="GO:0006606">
    <property type="term" value="P:protein import into nucleus"/>
    <property type="evidence" value="ECO:0007669"/>
    <property type="project" value="InterPro"/>
</dbReference>
<dbReference type="PROSITE" id="PS50166">
    <property type="entry name" value="IMPORTIN_B_NT"/>
    <property type="match status" value="1"/>
</dbReference>
<evidence type="ECO:0000256" key="6">
    <source>
        <dbReference type="ARBA" id="ARBA00022927"/>
    </source>
</evidence>
<evidence type="ECO:0000256" key="2">
    <source>
        <dbReference type="ARBA" id="ARBA00004496"/>
    </source>
</evidence>
<feature type="repeat" description="HEAT" evidence="8">
    <location>
        <begin position="380"/>
        <end position="418"/>
    </location>
</feature>
<dbReference type="GO" id="GO:0005737">
    <property type="term" value="C:cytoplasm"/>
    <property type="evidence" value="ECO:0007669"/>
    <property type="project" value="UniProtKB-SubCell"/>
</dbReference>
<accession>A0AAX6FP98</accession>
<dbReference type="PROSITE" id="PS50077">
    <property type="entry name" value="HEAT_REPEAT"/>
    <property type="match status" value="3"/>
</dbReference>
<dbReference type="Pfam" id="PF03810">
    <property type="entry name" value="IBN_N"/>
    <property type="match status" value="1"/>
</dbReference>
<gene>
    <name evidence="10" type="ORF">M6B38_407840</name>
</gene>
<evidence type="ECO:0000256" key="8">
    <source>
        <dbReference type="PROSITE-ProRule" id="PRU00103"/>
    </source>
</evidence>
<dbReference type="InterPro" id="IPR021133">
    <property type="entry name" value="HEAT_type_2"/>
</dbReference>
<dbReference type="Pfam" id="PF25574">
    <property type="entry name" value="TPR_IMB1"/>
    <property type="match status" value="1"/>
</dbReference>
<feature type="repeat" description="HEAT" evidence="8">
    <location>
        <begin position="160"/>
        <end position="193"/>
    </location>
</feature>
<keyword evidence="4" id="KW-0963">Cytoplasm</keyword>
<keyword evidence="11" id="KW-1185">Reference proteome</keyword>
<keyword evidence="5" id="KW-0677">Repeat</keyword>
<dbReference type="InterPro" id="IPR057672">
    <property type="entry name" value="TPR_IPO4/5"/>
</dbReference>
<dbReference type="InterPro" id="IPR058584">
    <property type="entry name" value="IMB1_TNPO1-like_TPR"/>
</dbReference>
<reference evidence="10" key="2">
    <citation type="submission" date="2023-04" db="EMBL/GenBank/DDBJ databases">
        <authorList>
            <person name="Bruccoleri R.E."/>
            <person name="Oakeley E.J."/>
            <person name="Faust A.-M."/>
            <person name="Dessus-Babus S."/>
            <person name="Altorfer M."/>
            <person name="Burckhardt D."/>
            <person name="Oertli M."/>
            <person name="Naumann U."/>
            <person name="Petersen F."/>
            <person name="Wong J."/>
        </authorList>
    </citation>
    <scope>NUCLEOTIDE SEQUENCE</scope>
    <source>
        <strain evidence="10">GSM-AAB239-AS_SAM_17_03QT</strain>
        <tissue evidence="10">Leaf</tissue>
    </source>
</reference>
<evidence type="ECO:0000256" key="7">
    <source>
        <dbReference type="ARBA" id="ARBA00023242"/>
    </source>
</evidence>
<sequence>MAQSLELLLIQFQMPDNDARRQAEEQIRRLLKDPGTMPALVHHMRTAKTSNVRQLSAVLLRKKITGHWPKLPPPVKNSIKSALVETITLDHSPLVRRASANVVSIIAKYAVPAGEWPDLLPFLFQCSQSAQEDHREVALILFSSLTETIGPTFQTHLTDLQPLLLKCLQDETSTRVRVAALKAVGSFIEFINDGTDVVKLFRNFIPSILNISRQCLANGEEDVATIAFEIFDELIESPAPLLGDSVRSIVQFSLEVCSSQNLEINIRHQAIQIISWLAKYKASFLKKHKLVIPILQVMCPLLTETEDGDEDSDLAADRAAAEVIDTMALNLPKHVFPTVFEFSSLSFQHINPKFREASVTALGVISEGCSELLKDRMENVLHITLSALKDQEQMVRGAASFALGQFAEHLQPEIISSYETVLPSILNALEDVSDEVKEKSYYALAAFCEDMGEEILPYLDPLMGRLVTALQTSPRNLQETCMSAIGSVAAAAEQAFIPYAEKVLEMMKSFLVLTNDEDLVS</sequence>
<dbReference type="Gene3D" id="1.25.10.10">
    <property type="entry name" value="Leucine-rich Repeat Variant"/>
    <property type="match status" value="1"/>
</dbReference>
<keyword evidence="6" id="KW-0653">Protein transport</keyword>
<dbReference type="SMART" id="SM00913">
    <property type="entry name" value="IBN_N"/>
    <property type="match status" value="1"/>
</dbReference>
<dbReference type="EMBL" id="JANAVB010027397">
    <property type="protein sequence ID" value="KAJ6818237.1"/>
    <property type="molecule type" value="Genomic_DNA"/>
</dbReference>
<comment type="caution">
    <text evidence="10">The sequence shown here is derived from an EMBL/GenBank/DDBJ whole genome shotgun (WGS) entry which is preliminary data.</text>
</comment>
<dbReference type="InterPro" id="IPR011989">
    <property type="entry name" value="ARM-like"/>
</dbReference>
<dbReference type="InterPro" id="IPR001494">
    <property type="entry name" value="Importin-beta_N"/>
</dbReference>